<evidence type="ECO:0000256" key="1">
    <source>
        <dbReference type="ARBA" id="ARBA00005634"/>
    </source>
</evidence>
<dbReference type="InterPro" id="IPR007365">
    <property type="entry name" value="TFR-like_dimer_dom"/>
</dbReference>
<dbReference type="Gene3D" id="3.50.30.30">
    <property type="match status" value="1"/>
</dbReference>
<dbReference type="SUPFAM" id="SSF52025">
    <property type="entry name" value="PA domain"/>
    <property type="match status" value="1"/>
</dbReference>
<evidence type="ECO:0000259" key="3">
    <source>
        <dbReference type="Pfam" id="PF04253"/>
    </source>
</evidence>
<organism evidence="5 6">
    <name type="scientific">Sungouiella intermedia</name>
    <dbReference type="NCBI Taxonomy" id="45354"/>
    <lineage>
        <taxon>Eukaryota</taxon>
        <taxon>Fungi</taxon>
        <taxon>Dikarya</taxon>
        <taxon>Ascomycota</taxon>
        <taxon>Saccharomycotina</taxon>
        <taxon>Pichiomycetes</taxon>
        <taxon>Metschnikowiaceae</taxon>
        <taxon>Sungouiella</taxon>
    </lineage>
</organism>
<feature type="domain" description="Transferrin receptor-like dimerisation" evidence="3">
    <location>
        <begin position="694"/>
        <end position="821"/>
    </location>
</feature>
<keyword evidence="6" id="KW-1185">Reference proteome</keyword>
<dbReference type="SUPFAM" id="SSF53187">
    <property type="entry name" value="Zn-dependent exopeptidases"/>
    <property type="match status" value="1"/>
</dbReference>
<dbReference type="STRING" id="45354.A0A1L0FXU6"/>
<dbReference type="InterPro" id="IPR036757">
    <property type="entry name" value="TFR-like_dimer_dom_sf"/>
</dbReference>
<gene>
    <name evidence="5" type="ORF">SAMEA4029010_CIC11G00000002559</name>
</gene>
<dbReference type="Gene3D" id="3.40.630.10">
    <property type="entry name" value="Zn peptidases"/>
    <property type="match status" value="1"/>
</dbReference>
<dbReference type="PANTHER" id="PTHR10404">
    <property type="entry name" value="N-ACETYLATED-ALPHA-LINKED ACIDIC DIPEPTIDASE"/>
    <property type="match status" value="1"/>
</dbReference>
<dbReference type="PANTHER" id="PTHR10404:SF72">
    <property type="entry name" value="ZINC METALLOPROTEASE TRE2-RELATED"/>
    <property type="match status" value="1"/>
</dbReference>
<sequence length="827" mass="92921">MSRYQQLHSGSQNPGGQMPAFPPAYDDSGALENAGDVFTSGPPIEQFEIDEDEVYEPPKRESLVKRAFFATRTFVYTFKDNFGVPLSRYLDPIYEGYNYFNMKYELSILKLGNPLVVKRLIYVLFVIVLMYLVTRSENSDGVNGASGGAFSTGKFYDVDMLADTMKQYIEAASLKENIEYLSSMPHLAGTTGDLAMVRYVETYFHNNGVQQVDFHELDSFLNYPDKEGTYVKLADGSFSATLSEGSDKSMQNLAFNPTSPSTNGEIDARYIYVNYGEMEDFGRLDKAGVSVKDAILLIRYGGVTPESNKVYAATQLGAKAVIFISPTIEWAGEKHDDMIQRVNVGHTRVCYGDVLTPGWSSHSIGSANWEKSEITAKIPTIPISWKDGEVLVKKLGNSGADFGEGRYSGDGAVSLKLNILNKKRNTHLIWNVVGSISGREQAGKGIIFGAARDSLGYGASTSASGTATLLELVKVFTSLQRRYDWYPSRSIYFVSFDATEYNLAGSGEWLEEKRKQLFEGGYAYIDVSEIATGDVLTILTNPMFLSTIREELRKISLTEEQKKQKSNMATLYDLYKSQHGDKDIFSNNLVEYKNYIPFINRLNYPCLDVGFRGKPIPRGSTLDSFGNFVKELDSSMLEHIQIVELLARVGLRLAEDPVLPFDFIGLASDLLRYQQDLEKYVNEQISFFSSNAQVDYSKLKNALESFRQNFRQLHEFRTHWKEFIKSTSSMEPAMLAGSRKAANENMMNAAFTFLMRQDSQPSRAGYFNLLFGTPYNAPPFDDGVHEWNTFPMVRDFASTGDFRKVQIEIDRLADILITTSEEYSQVP</sequence>
<protein>
    <submittedName>
        <fullName evidence="5">CIC11C00000002559</fullName>
    </submittedName>
</protein>
<dbReference type="GO" id="GO:0004180">
    <property type="term" value="F:carboxypeptidase activity"/>
    <property type="evidence" value="ECO:0007669"/>
    <property type="project" value="TreeGrafter"/>
</dbReference>
<proteinExistence type="inferred from homology"/>
<evidence type="ECO:0000313" key="5">
    <source>
        <dbReference type="EMBL" id="SGZ49346.1"/>
    </source>
</evidence>
<dbReference type="InterPro" id="IPR046450">
    <property type="entry name" value="PA_dom_sf"/>
</dbReference>
<evidence type="ECO:0000256" key="2">
    <source>
        <dbReference type="SAM" id="MobiDB-lite"/>
    </source>
</evidence>
<dbReference type="Proteomes" id="UP000182334">
    <property type="component" value="Chromosome II"/>
</dbReference>
<reference evidence="5 6" key="1">
    <citation type="submission" date="2016-10" db="EMBL/GenBank/DDBJ databases">
        <authorList>
            <person name="de Groot N.N."/>
        </authorList>
    </citation>
    <scope>NUCLEOTIDE SEQUENCE [LARGE SCALE GENOMIC DNA]</scope>
    <source>
        <strain evidence="5 6">CBS 141442</strain>
    </source>
</reference>
<comment type="similarity">
    <text evidence="1">Belongs to the peptidase M28 family. M28B subfamily.</text>
</comment>
<feature type="domain" description="Peptidase M28" evidence="4">
    <location>
        <begin position="431"/>
        <end position="572"/>
    </location>
</feature>
<feature type="compositionally biased region" description="Polar residues" evidence="2">
    <location>
        <begin position="1"/>
        <end position="15"/>
    </location>
</feature>
<dbReference type="AlphaFoldDB" id="A0A1L0FXU6"/>
<name>A0A1L0FXU6_9ASCO</name>
<evidence type="ECO:0000259" key="4">
    <source>
        <dbReference type="Pfam" id="PF04389"/>
    </source>
</evidence>
<accession>A0A1L0FXU6</accession>
<feature type="region of interest" description="Disordered" evidence="2">
    <location>
        <begin position="1"/>
        <end position="23"/>
    </location>
</feature>
<dbReference type="SUPFAM" id="SSF47672">
    <property type="entry name" value="Transferrin receptor-like dimerisation domain"/>
    <property type="match status" value="1"/>
</dbReference>
<dbReference type="InterPro" id="IPR007484">
    <property type="entry name" value="Peptidase_M28"/>
</dbReference>
<dbReference type="InterPro" id="IPR039373">
    <property type="entry name" value="Peptidase_M28B"/>
</dbReference>
<dbReference type="OrthoDB" id="5841748at2759"/>
<dbReference type="Gene3D" id="1.20.930.40">
    <property type="entry name" value="Transferrin receptor-like, dimerisation domain"/>
    <property type="match status" value="1"/>
</dbReference>
<dbReference type="EMBL" id="LT635757">
    <property type="protein sequence ID" value="SGZ49346.1"/>
    <property type="molecule type" value="Genomic_DNA"/>
</dbReference>
<dbReference type="Pfam" id="PF04253">
    <property type="entry name" value="TFR_dimer"/>
    <property type="match status" value="1"/>
</dbReference>
<evidence type="ECO:0000313" key="6">
    <source>
        <dbReference type="Proteomes" id="UP000182334"/>
    </source>
</evidence>
<dbReference type="Pfam" id="PF04389">
    <property type="entry name" value="Peptidase_M28"/>
    <property type="match status" value="1"/>
</dbReference>